<feature type="compositionally biased region" description="Polar residues" evidence="1">
    <location>
        <begin position="83"/>
        <end position="104"/>
    </location>
</feature>
<keyword evidence="3" id="KW-1185">Reference proteome</keyword>
<proteinExistence type="predicted"/>
<dbReference type="Proteomes" id="UP000054097">
    <property type="component" value="Unassembled WGS sequence"/>
</dbReference>
<feature type="compositionally biased region" description="Polar residues" evidence="1">
    <location>
        <begin position="50"/>
        <end position="70"/>
    </location>
</feature>
<dbReference type="AlphaFoldDB" id="A0A0C2XYW8"/>
<organism evidence="2 3">
    <name type="scientific">Serendipita vermifera MAFF 305830</name>
    <dbReference type="NCBI Taxonomy" id="933852"/>
    <lineage>
        <taxon>Eukaryota</taxon>
        <taxon>Fungi</taxon>
        <taxon>Dikarya</taxon>
        <taxon>Basidiomycota</taxon>
        <taxon>Agaricomycotina</taxon>
        <taxon>Agaricomycetes</taxon>
        <taxon>Sebacinales</taxon>
        <taxon>Serendipitaceae</taxon>
        <taxon>Serendipita</taxon>
    </lineage>
</organism>
<feature type="region of interest" description="Disordered" evidence="1">
    <location>
        <begin position="166"/>
        <end position="261"/>
    </location>
</feature>
<feature type="compositionally biased region" description="Polar residues" evidence="1">
    <location>
        <begin position="215"/>
        <end position="255"/>
    </location>
</feature>
<protein>
    <submittedName>
        <fullName evidence="2">Uncharacterized protein</fullName>
    </submittedName>
</protein>
<dbReference type="STRING" id="933852.A0A0C2XYW8"/>
<accession>A0A0C2XYW8</accession>
<name>A0A0C2XYW8_SERVB</name>
<dbReference type="HOGENOM" id="CLU_824293_0_0_1"/>
<evidence type="ECO:0000256" key="1">
    <source>
        <dbReference type="SAM" id="MobiDB-lite"/>
    </source>
</evidence>
<reference evidence="3" key="2">
    <citation type="submission" date="2015-01" db="EMBL/GenBank/DDBJ databases">
        <title>Evolutionary Origins and Diversification of the Mycorrhizal Mutualists.</title>
        <authorList>
            <consortium name="DOE Joint Genome Institute"/>
            <consortium name="Mycorrhizal Genomics Consortium"/>
            <person name="Kohler A."/>
            <person name="Kuo A."/>
            <person name="Nagy L.G."/>
            <person name="Floudas D."/>
            <person name="Copeland A."/>
            <person name="Barry K.W."/>
            <person name="Cichocki N."/>
            <person name="Veneault-Fourrey C."/>
            <person name="LaButti K."/>
            <person name="Lindquist E.A."/>
            <person name="Lipzen A."/>
            <person name="Lundell T."/>
            <person name="Morin E."/>
            <person name="Murat C."/>
            <person name="Riley R."/>
            <person name="Ohm R."/>
            <person name="Sun H."/>
            <person name="Tunlid A."/>
            <person name="Henrissat B."/>
            <person name="Grigoriev I.V."/>
            <person name="Hibbett D.S."/>
            <person name="Martin F."/>
        </authorList>
    </citation>
    <scope>NUCLEOTIDE SEQUENCE [LARGE SCALE GENOMIC DNA]</scope>
    <source>
        <strain evidence="3">MAFF 305830</strain>
    </source>
</reference>
<dbReference type="EMBL" id="KN824277">
    <property type="protein sequence ID" value="KIM34047.1"/>
    <property type="molecule type" value="Genomic_DNA"/>
</dbReference>
<evidence type="ECO:0000313" key="3">
    <source>
        <dbReference type="Proteomes" id="UP000054097"/>
    </source>
</evidence>
<dbReference type="OrthoDB" id="9989112at2759"/>
<gene>
    <name evidence="2" type="ORF">M408DRAFT_89929</name>
</gene>
<feature type="region of interest" description="Disordered" evidence="1">
    <location>
        <begin position="32"/>
        <end position="104"/>
    </location>
</feature>
<feature type="compositionally biased region" description="Low complexity" evidence="1">
    <location>
        <begin position="171"/>
        <end position="185"/>
    </location>
</feature>
<reference evidence="2 3" key="1">
    <citation type="submission" date="2014-04" db="EMBL/GenBank/DDBJ databases">
        <authorList>
            <consortium name="DOE Joint Genome Institute"/>
            <person name="Kuo A."/>
            <person name="Zuccaro A."/>
            <person name="Kohler A."/>
            <person name="Nagy L.G."/>
            <person name="Floudas D."/>
            <person name="Copeland A."/>
            <person name="Barry K.W."/>
            <person name="Cichocki N."/>
            <person name="Veneault-Fourrey C."/>
            <person name="LaButti K."/>
            <person name="Lindquist E.A."/>
            <person name="Lipzen A."/>
            <person name="Lundell T."/>
            <person name="Morin E."/>
            <person name="Murat C."/>
            <person name="Sun H."/>
            <person name="Tunlid A."/>
            <person name="Henrissat B."/>
            <person name="Grigoriev I.V."/>
            <person name="Hibbett D.S."/>
            <person name="Martin F."/>
            <person name="Nordberg H.P."/>
            <person name="Cantor M.N."/>
            <person name="Hua S.X."/>
        </authorList>
    </citation>
    <scope>NUCLEOTIDE SEQUENCE [LARGE SCALE GENOMIC DNA]</scope>
    <source>
        <strain evidence="2 3">MAFF 305830</strain>
    </source>
</reference>
<evidence type="ECO:0000313" key="2">
    <source>
        <dbReference type="EMBL" id="KIM34047.1"/>
    </source>
</evidence>
<sequence>MNSSGSANADSVVDEAAARAFLQQLIPVPEHLRVSGGTNSSLKETRRDSATSTGSNTPSNDISKRSSLTDPSIPAPIPGPSRLRNSSVQDGNSRATSRSRYANGTMTSTAMSVYHTASSSLIDSGPPTPSGRMRDGNINTFWDPEVEQAIASNSEGVVGEGEVALDSGYRGTSPTTPTAETTGGANLAGLPPKTNGSSLEVPVGSPGSSGRRRLASSNSGESVQTVTPSRLNSGTDVSNTKAKGADTSTQKQFSATPKPPIGPALFFTSAKTGEGLSEVFEYISERVTKQWEWEASQLHMLESGGNPGTSGNGDSRIILRDIRNGSGDGSMKKWSCC</sequence>